<accession>A0A143BTI3</accession>
<protein>
    <submittedName>
        <fullName evidence="2">Uncharacterized protein</fullName>
    </submittedName>
</protein>
<gene>
    <name evidence="2" type="ORF">A4E84_02940</name>
</gene>
<feature type="region of interest" description="Disordered" evidence="1">
    <location>
        <begin position="63"/>
        <end position="86"/>
    </location>
</feature>
<sequence length="86" mass="9607">MVKHHPARMRSHSPSQARFKDDSRRPTVMASSPDDTQRMAWEALTHSRLRSSVTYLDGLRERTETGHRGSIASGAHGELGVGDHFP</sequence>
<evidence type="ECO:0000256" key="1">
    <source>
        <dbReference type="SAM" id="MobiDB-lite"/>
    </source>
</evidence>
<dbReference type="Proteomes" id="UP000076096">
    <property type="component" value="Chromosome"/>
</dbReference>
<feature type="region of interest" description="Disordered" evidence="1">
    <location>
        <begin position="1"/>
        <end position="38"/>
    </location>
</feature>
<dbReference type="AlphaFoldDB" id="A0A143BTI3"/>
<feature type="compositionally biased region" description="Basic residues" evidence="1">
    <location>
        <begin position="1"/>
        <end position="11"/>
    </location>
</feature>
<reference evidence="3" key="1">
    <citation type="submission" date="2016-04" db="EMBL/GenBank/DDBJ databases">
        <authorList>
            <person name="Zhang B."/>
        </authorList>
    </citation>
    <scope>NUCLEOTIDE SEQUENCE [LARGE SCALE GENOMIC DNA]</scope>
    <source>
        <strain evidence="3">S10</strain>
    </source>
</reference>
<dbReference type="KEGG" id="stsi:A4E84_02940"/>
<organism evidence="2 3">
    <name type="scientific">Streptomyces qaidamensis</name>
    <dbReference type="NCBI Taxonomy" id="1783515"/>
    <lineage>
        <taxon>Bacteria</taxon>
        <taxon>Bacillati</taxon>
        <taxon>Actinomycetota</taxon>
        <taxon>Actinomycetes</taxon>
        <taxon>Kitasatosporales</taxon>
        <taxon>Streptomycetaceae</taxon>
        <taxon>Streptomyces</taxon>
        <taxon>Streptomyces aurantiacus group</taxon>
    </lineage>
</organism>
<keyword evidence="3" id="KW-1185">Reference proteome</keyword>
<evidence type="ECO:0000313" key="2">
    <source>
        <dbReference type="EMBL" id="AMW08568.1"/>
    </source>
</evidence>
<name>A0A143BTI3_9ACTN</name>
<proteinExistence type="predicted"/>
<evidence type="ECO:0000313" key="3">
    <source>
        <dbReference type="Proteomes" id="UP000076096"/>
    </source>
</evidence>
<dbReference type="EMBL" id="CP015098">
    <property type="protein sequence ID" value="AMW08568.1"/>
    <property type="molecule type" value="Genomic_DNA"/>
</dbReference>